<proteinExistence type="predicted"/>
<dbReference type="InterPro" id="IPR011989">
    <property type="entry name" value="ARM-like"/>
</dbReference>
<reference evidence="1" key="1">
    <citation type="submission" date="2023-07" db="EMBL/GenBank/DDBJ databases">
        <authorList>
            <consortium name="AG Swart"/>
            <person name="Singh M."/>
            <person name="Singh A."/>
            <person name="Seah K."/>
            <person name="Emmerich C."/>
        </authorList>
    </citation>
    <scope>NUCLEOTIDE SEQUENCE</scope>
    <source>
        <strain evidence="1">DP1</strain>
    </source>
</reference>
<dbReference type="SUPFAM" id="SSF48371">
    <property type="entry name" value="ARM repeat"/>
    <property type="match status" value="1"/>
</dbReference>
<evidence type="ECO:0000313" key="1">
    <source>
        <dbReference type="EMBL" id="CAI2360896.1"/>
    </source>
</evidence>
<dbReference type="EMBL" id="CAMPGE010002090">
    <property type="protein sequence ID" value="CAI2360896.1"/>
    <property type="molecule type" value="Genomic_DNA"/>
</dbReference>
<sequence length="570" mass="65624">MEDNHQQERKAKFLDCCKDTKPQREKFMVSLRKKHRQDIFKKKRKLCEAPVGKHNYNPPDFYKEDLDLRGNVLIVKETLQNCDFNFDEIFSYLHLLKKLLGDDDLTLESATYIMEENMLDLILGFLSKDFTSTLNEDQACMLINEILMIVNGLVSKELNFLVKYKILDKRYGVINFLHENLQSYDKGPIIINTFMTCGNIAMESMYCPLLRKTNFLAKSKYLLELPTITISLENEILDALRYFIEMKLSPLEAEMIVEMLSRFLFLKEPNNNPFGAVSPNWSRQISVLRKVLEIFIEMTNTTDIVNQANEYGVLLKLNSMLLDSELEIDMETEDPPEDYESIKCLVVKTIGAILSSEESEPINELLEQGIMDNLMKACDTNDLLCLEKVLWVACNISVTSESTAMTVSKTELFEYAANGLMDDAIESADIKNEACMLLINTFCCLPQSCKVDIIAQCIGKDNSKFLITLVKSLSEIDRPETQRWILDCLHQIFSTARDHPPFDYHGSFLADILDEFVDCSGPETIDAFLEDENEHISKIANELYHEYLDESYQETMLPPPEELPHNQLNF</sequence>
<organism evidence="1 2">
    <name type="scientific">Euplotes crassus</name>
    <dbReference type="NCBI Taxonomy" id="5936"/>
    <lineage>
        <taxon>Eukaryota</taxon>
        <taxon>Sar</taxon>
        <taxon>Alveolata</taxon>
        <taxon>Ciliophora</taxon>
        <taxon>Intramacronucleata</taxon>
        <taxon>Spirotrichea</taxon>
        <taxon>Hypotrichia</taxon>
        <taxon>Euplotida</taxon>
        <taxon>Euplotidae</taxon>
        <taxon>Moneuplotes</taxon>
    </lineage>
</organism>
<dbReference type="AlphaFoldDB" id="A0AAD1U686"/>
<dbReference type="InterPro" id="IPR016024">
    <property type="entry name" value="ARM-type_fold"/>
</dbReference>
<keyword evidence="2" id="KW-1185">Reference proteome</keyword>
<name>A0AAD1U686_EUPCR</name>
<protein>
    <submittedName>
        <fullName evidence="1">Uncharacterized protein</fullName>
    </submittedName>
</protein>
<evidence type="ECO:0000313" key="2">
    <source>
        <dbReference type="Proteomes" id="UP001295684"/>
    </source>
</evidence>
<accession>A0AAD1U686</accession>
<gene>
    <name evidence="1" type="ORF">ECRASSUSDP1_LOCUS2204</name>
</gene>
<comment type="caution">
    <text evidence="1">The sequence shown here is derived from an EMBL/GenBank/DDBJ whole genome shotgun (WGS) entry which is preliminary data.</text>
</comment>
<dbReference type="Gene3D" id="1.25.10.10">
    <property type="entry name" value="Leucine-rich Repeat Variant"/>
    <property type="match status" value="1"/>
</dbReference>
<dbReference type="Proteomes" id="UP001295684">
    <property type="component" value="Unassembled WGS sequence"/>
</dbReference>